<name>A0A251V2N1_HELAN</name>
<reference evidence="1" key="3">
    <citation type="submission" date="2020-06" db="EMBL/GenBank/DDBJ databases">
        <title>Helianthus annuus Genome sequencing and assembly Release 2.</title>
        <authorList>
            <person name="Gouzy J."/>
            <person name="Langlade N."/>
            <person name="Munos S."/>
        </authorList>
    </citation>
    <scope>NUCLEOTIDE SEQUENCE</scope>
    <source>
        <tissue evidence="1">Leaves</tissue>
    </source>
</reference>
<evidence type="ECO:0000313" key="2">
    <source>
        <dbReference type="EMBL" id="OTG29867.1"/>
    </source>
</evidence>
<protein>
    <submittedName>
        <fullName evidence="1">Phosphatidylserine decarboxylase</fullName>
        <ecNumber evidence="1">4.1.1.65</ecNumber>
    </submittedName>
    <submittedName>
        <fullName evidence="2">Putative C2 domain-containing protein</fullName>
    </submittedName>
</protein>
<dbReference type="InParanoid" id="A0A251V2N1"/>
<proteinExistence type="predicted"/>
<sequence>MCLLNIFRQEKKFLLERNGPYVAKVSVFETNRLSKNHLIGYCEVDLFDFLSRDSDSGIEVKLLDPMVKLATYIFHVLSRTLLKQRKALQSAFCRLLHV</sequence>
<dbReference type="GO" id="GO:0004609">
    <property type="term" value="F:phosphatidylserine decarboxylase activity"/>
    <property type="evidence" value="ECO:0007669"/>
    <property type="project" value="UniProtKB-EC"/>
</dbReference>
<dbReference type="STRING" id="4232.A0A251V2N1"/>
<dbReference type="Gramene" id="mRNA:HanXRQr2_Chr04g0190061">
    <property type="protein sequence ID" value="mRNA:HanXRQr2_Chr04g0190061"/>
    <property type="gene ID" value="HanXRQr2_Chr04g0190061"/>
</dbReference>
<reference evidence="2" key="2">
    <citation type="submission" date="2017-02" db="EMBL/GenBank/DDBJ databases">
        <title>Sunflower complete genome.</title>
        <authorList>
            <person name="Langlade N."/>
            <person name="Munos S."/>
        </authorList>
    </citation>
    <scope>NUCLEOTIDE SEQUENCE [LARGE SCALE GENOMIC DNA]</scope>
    <source>
        <tissue evidence="2">Leaves</tissue>
    </source>
</reference>
<dbReference type="EC" id="4.1.1.65" evidence="1"/>
<evidence type="ECO:0000313" key="1">
    <source>
        <dbReference type="EMBL" id="KAF5812218.1"/>
    </source>
</evidence>
<reference evidence="1 3" key="1">
    <citation type="journal article" date="2017" name="Nature">
        <title>The sunflower genome provides insights into oil metabolism, flowering and Asterid evolution.</title>
        <authorList>
            <person name="Badouin H."/>
            <person name="Gouzy J."/>
            <person name="Grassa C.J."/>
            <person name="Murat F."/>
            <person name="Staton S.E."/>
            <person name="Cottret L."/>
            <person name="Lelandais-Briere C."/>
            <person name="Owens G.L."/>
            <person name="Carrere S."/>
            <person name="Mayjonade B."/>
            <person name="Legrand L."/>
            <person name="Gill N."/>
            <person name="Kane N.C."/>
            <person name="Bowers J.E."/>
            <person name="Hubner S."/>
            <person name="Bellec A."/>
            <person name="Berard A."/>
            <person name="Berges H."/>
            <person name="Blanchet N."/>
            <person name="Boniface M.C."/>
            <person name="Brunel D."/>
            <person name="Catrice O."/>
            <person name="Chaidir N."/>
            <person name="Claudel C."/>
            <person name="Donnadieu C."/>
            <person name="Faraut T."/>
            <person name="Fievet G."/>
            <person name="Helmstetter N."/>
            <person name="King M."/>
            <person name="Knapp S.J."/>
            <person name="Lai Z."/>
            <person name="Le Paslier M.C."/>
            <person name="Lippi Y."/>
            <person name="Lorenzon L."/>
            <person name="Mandel J.R."/>
            <person name="Marage G."/>
            <person name="Marchand G."/>
            <person name="Marquand E."/>
            <person name="Bret-Mestries E."/>
            <person name="Morien E."/>
            <person name="Nambeesan S."/>
            <person name="Nguyen T."/>
            <person name="Pegot-Espagnet P."/>
            <person name="Pouilly N."/>
            <person name="Raftis F."/>
            <person name="Sallet E."/>
            <person name="Schiex T."/>
            <person name="Thomas J."/>
            <person name="Vandecasteele C."/>
            <person name="Vares D."/>
            <person name="Vear F."/>
            <person name="Vautrin S."/>
            <person name="Crespi M."/>
            <person name="Mangin B."/>
            <person name="Burke J.M."/>
            <person name="Salse J."/>
            <person name="Munos S."/>
            <person name="Vincourt P."/>
            <person name="Rieseberg L.H."/>
            <person name="Langlade N.B."/>
        </authorList>
    </citation>
    <scope>NUCLEOTIDE SEQUENCE [LARGE SCALE GENOMIC DNA]</scope>
    <source>
        <strain evidence="3">cv. SF193</strain>
        <tissue evidence="1">Leaves</tissue>
    </source>
</reference>
<dbReference type="EMBL" id="MNCJ02000319">
    <property type="protein sequence ID" value="KAF5812218.1"/>
    <property type="molecule type" value="Genomic_DNA"/>
</dbReference>
<evidence type="ECO:0000313" key="3">
    <source>
        <dbReference type="Proteomes" id="UP000215914"/>
    </source>
</evidence>
<dbReference type="Proteomes" id="UP000215914">
    <property type="component" value="Chromosome 4"/>
</dbReference>
<dbReference type="AlphaFoldDB" id="A0A251V2N1"/>
<keyword evidence="1" id="KW-0456">Lyase</keyword>
<gene>
    <name evidence="2" type="ORF">HannXRQ_Chr04g0126841</name>
    <name evidence="1" type="ORF">HanXRQr2_Chr04g0190061</name>
</gene>
<dbReference type="OrthoDB" id="5973539at2759"/>
<keyword evidence="3" id="KW-1185">Reference proteome</keyword>
<dbReference type="EMBL" id="CM007893">
    <property type="protein sequence ID" value="OTG29867.1"/>
    <property type="molecule type" value="Genomic_DNA"/>
</dbReference>
<organism evidence="2 3">
    <name type="scientific">Helianthus annuus</name>
    <name type="common">Common sunflower</name>
    <dbReference type="NCBI Taxonomy" id="4232"/>
    <lineage>
        <taxon>Eukaryota</taxon>
        <taxon>Viridiplantae</taxon>
        <taxon>Streptophyta</taxon>
        <taxon>Embryophyta</taxon>
        <taxon>Tracheophyta</taxon>
        <taxon>Spermatophyta</taxon>
        <taxon>Magnoliopsida</taxon>
        <taxon>eudicotyledons</taxon>
        <taxon>Gunneridae</taxon>
        <taxon>Pentapetalae</taxon>
        <taxon>asterids</taxon>
        <taxon>campanulids</taxon>
        <taxon>Asterales</taxon>
        <taxon>Asteraceae</taxon>
        <taxon>Asteroideae</taxon>
        <taxon>Heliantheae alliance</taxon>
        <taxon>Heliantheae</taxon>
        <taxon>Helianthus</taxon>
    </lineage>
</organism>
<accession>A0A251V2N1</accession>